<name>A0ABW1YDP3_9DEIO</name>
<evidence type="ECO:0000256" key="1">
    <source>
        <dbReference type="SAM" id="Phobius"/>
    </source>
</evidence>
<comment type="caution">
    <text evidence="2">The sequence shown here is derived from an EMBL/GenBank/DDBJ whole genome shotgun (WGS) entry which is preliminary data.</text>
</comment>
<evidence type="ECO:0000313" key="3">
    <source>
        <dbReference type="Proteomes" id="UP001596297"/>
    </source>
</evidence>
<dbReference type="RefSeq" id="WP_380083404.1">
    <property type="nucleotide sequence ID" value="NZ_JBHSWD010000001.1"/>
</dbReference>
<evidence type="ECO:0000313" key="2">
    <source>
        <dbReference type="EMBL" id="MFC6592379.1"/>
    </source>
</evidence>
<gene>
    <name evidence="2" type="ORF">ACFP81_10505</name>
</gene>
<organism evidence="2 3">
    <name type="scientific">Deinococcus lacus</name>
    <dbReference type="NCBI Taxonomy" id="392561"/>
    <lineage>
        <taxon>Bacteria</taxon>
        <taxon>Thermotogati</taxon>
        <taxon>Deinococcota</taxon>
        <taxon>Deinococci</taxon>
        <taxon>Deinococcales</taxon>
        <taxon>Deinococcaceae</taxon>
        <taxon>Deinococcus</taxon>
    </lineage>
</organism>
<dbReference type="Proteomes" id="UP001596297">
    <property type="component" value="Unassembled WGS sequence"/>
</dbReference>
<proteinExistence type="predicted"/>
<keyword evidence="3" id="KW-1185">Reference proteome</keyword>
<feature type="transmembrane region" description="Helical" evidence="1">
    <location>
        <begin position="20"/>
        <end position="39"/>
    </location>
</feature>
<protein>
    <submittedName>
        <fullName evidence="2">Uncharacterized protein</fullName>
    </submittedName>
</protein>
<sequence>MISGAALLLLAVYLTSTGHALLALPVLLCAFVLAFWALARNEA</sequence>
<keyword evidence="1" id="KW-0472">Membrane</keyword>
<dbReference type="EMBL" id="JBHSWD010000001">
    <property type="protein sequence ID" value="MFC6592379.1"/>
    <property type="molecule type" value="Genomic_DNA"/>
</dbReference>
<reference evidence="3" key="1">
    <citation type="journal article" date="2019" name="Int. J. Syst. Evol. Microbiol.">
        <title>The Global Catalogue of Microorganisms (GCM) 10K type strain sequencing project: providing services to taxonomists for standard genome sequencing and annotation.</title>
        <authorList>
            <consortium name="The Broad Institute Genomics Platform"/>
            <consortium name="The Broad Institute Genome Sequencing Center for Infectious Disease"/>
            <person name="Wu L."/>
            <person name="Ma J."/>
        </authorList>
    </citation>
    <scope>NUCLEOTIDE SEQUENCE [LARGE SCALE GENOMIC DNA]</scope>
    <source>
        <strain evidence="3">CGMCC 1.15772</strain>
    </source>
</reference>
<keyword evidence="1" id="KW-0812">Transmembrane</keyword>
<accession>A0ABW1YDP3</accession>
<keyword evidence="1" id="KW-1133">Transmembrane helix</keyword>